<dbReference type="EMBL" id="CVMT01000002">
    <property type="protein sequence ID" value="CRG85517.1"/>
    <property type="molecule type" value="Genomic_DNA"/>
</dbReference>
<protein>
    <recommendedName>
        <fullName evidence="1">YCII-related domain-containing protein</fullName>
    </recommendedName>
</protein>
<dbReference type="PANTHER" id="PTHR33606">
    <property type="entry name" value="PROTEIN YCII"/>
    <property type="match status" value="1"/>
</dbReference>
<dbReference type="InterPro" id="IPR005545">
    <property type="entry name" value="YCII"/>
</dbReference>
<feature type="domain" description="YCII-related" evidence="1">
    <location>
        <begin position="12"/>
        <end position="97"/>
    </location>
</feature>
<proteinExistence type="predicted"/>
<dbReference type="Proteomes" id="UP000054383">
    <property type="component" value="Unassembled WGS sequence"/>
</dbReference>
<dbReference type="Gene3D" id="3.30.70.1060">
    <property type="entry name" value="Dimeric alpha+beta barrel"/>
    <property type="match status" value="1"/>
</dbReference>
<dbReference type="OMA" id="ESGNWKM"/>
<dbReference type="InterPro" id="IPR051807">
    <property type="entry name" value="Sec-metab_biosynth-assoc"/>
</dbReference>
<dbReference type="SUPFAM" id="SSF54909">
    <property type="entry name" value="Dimeric alpha+beta barrel"/>
    <property type="match status" value="1"/>
</dbReference>
<dbReference type="Pfam" id="PF03795">
    <property type="entry name" value="YCII"/>
    <property type="match status" value="1"/>
</dbReference>
<evidence type="ECO:0000313" key="2">
    <source>
        <dbReference type="EMBL" id="CRG85517.1"/>
    </source>
</evidence>
<gene>
    <name evidence="2" type="ORF">PISL3812_02569</name>
</gene>
<dbReference type="PANTHER" id="PTHR33606:SF3">
    <property type="entry name" value="PROTEIN YCII"/>
    <property type="match status" value="1"/>
</dbReference>
<name>A0A0U1LSI7_TALIS</name>
<dbReference type="OrthoDB" id="5519740at2759"/>
<evidence type="ECO:0000259" key="1">
    <source>
        <dbReference type="Pfam" id="PF03795"/>
    </source>
</evidence>
<evidence type="ECO:0000313" key="3">
    <source>
        <dbReference type="Proteomes" id="UP000054383"/>
    </source>
</evidence>
<organism evidence="2 3">
    <name type="scientific">Talaromyces islandicus</name>
    <name type="common">Penicillium islandicum</name>
    <dbReference type="NCBI Taxonomy" id="28573"/>
    <lineage>
        <taxon>Eukaryota</taxon>
        <taxon>Fungi</taxon>
        <taxon>Dikarya</taxon>
        <taxon>Ascomycota</taxon>
        <taxon>Pezizomycotina</taxon>
        <taxon>Eurotiomycetes</taxon>
        <taxon>Eurotiomycetidae</taxon>
        <taxon>Eurotiales</taxon>
        <taxon>Trichocomaceae</taxon>
        <taxon>Talaromyces</taxon>
        <taxon>Talaromyces sect. Islandici</taxon>
    </lineage>
</organism>
<sequence length="115" mass="12435">MSSSAEADNRVEFLCIVPDKPGMNARRIEVRPTHIQNLTPLIESKALVAGGAMFVDAHPAPGETPQFRGSAVIIQATSSKEALEILSKDVYVESGVWDLDNAQIIPYKSAVRLGM</sequence>
<accession>A0A0U1LSI7</accession>
<dbReference type="AlphaFoldDB" id="A0A0U1LSI7"/>
<reference evidence="2 3" key="1">
    <citation type="submission" date="2015-04" db="EMBL/GenBank/DDBJ databases">
        <authorList>
            <person name="Syromyatnikov M.Y."/>
            <person name="Popov V.N."/>
        </authorList>
    </citation>
    <scope>NUCLEOTIDE SEQUENCE [LARGE SCALE GENOMIC DNA]</scope>
    <source>
        <strain evidence="2">WF-38-12</strain>
    </source>
</reference>
<dbReference type="InterPro" id="IPR011008">
    <property type="entry name" value="Dimeric_a/b-barrel"/>
</dbReference>
<keyword evidence="3" id="KW-1185">Reference proteome</keyword>